<reference evidence="1 2" key="1">
    <citation type="journal article" date="2022" name="G3 (Bethesda)">
        <title>Whole-genome sequence and methylome profiling of the almond [Prunus dulcis (Mill.) D.A. Webb] cultivar 'Nonpareil'.</title>
        <authorList>
            <person name="D'Amico-Willman K.M."/>
            <person name="Ouma W.Z."/>
            <person name="Meulia T."/>
            <person name="Sideli G.M."/>
            <person name="Gradziel T.M."/>
            <person name="Fresnedo-Ramirez J."/>
        </authorList>
    </citation>
    <scope>NUCLEOTIDE SEQUENCE [LARGE SCALE GENOMIC DNA]</scope>
    <source>
        <strain evidence="1">Clone GOH B32 T37-40</strain>
    </source>
</reference>
<accession>A0AAD4WGI9</accession>
<evidence type="ECO:0000313" key="2">
    <source>
        <dbReference type="Proteomes" id="UP001054821"/>
    </source>
</evidence>
<comment type="caution">
    <text evidence="1">The sequence shown here is derived from an EMBL/GenBank/DDBJ whole genome shotgun (WGS) entry which is preliminary data.</text>
</comment>
<evidence type="ECO:0000313" key="1">
    <source>
        <dbReference type="EMBL" id="KAI5342673.1"/>
    </source>
</evidence>
<dbReference type="Proteomes" id="UP001054821">
    <property type="component" value="Chromosome 2"/>
</dbReference>
<sequence length="144" mass="16242">MATNNSYTSNIVPLLRSRDLMPFVDGTSECPPKNVARSTAVNLAYSTWVQQDQLILSWINSSLTSSVLSTMSRNQTSRTTWQALEHKYASTSYNRILHLLEDDELVQIIMYNLEPAYEMIVSAVQAHDTPITCDTLEALLLKTE</sequence>
<gene>
    <name evidence="1" type="ORF">L3X38_010549</name>
</gene>
<organism evidence="1 2">
    <name type="scientific">Prunus dulcis</name>
    <name type="common">Almond</name>
    <name type="synonym">Amygdalus dulcis</name>
    <dbReference type="NCBI Taxonomy" id="3755"/>
    <lineage>
        <taxon>Eukaryota</taxon>
        <taxon>Viridiplantae</taxon>
        <taxon>Streptophyta</taxon>
        <taxon>Embryophyta</taxon>
        <taxon>Tracheophyta</taxon>
        <taxon>Spermatophyta</taxon>
        <taxon>Magnoliopsida</taxon>
        <taxon>eudicotyledons</taxon>
        <taxon>Gunneridae</taxon>
        <taxon>Pentapetalae</taxon>
        <taxon>rosids</taxon>
        <taxon>fabids</taxon>
        <taxon>Rosales</taxon>
        <taxon>Rosaceae</taxon>
        <taxon>Amygdaloideae</taxon>
        <taxon>Amygdaleae</taxon>
        <taxon>Prunus</taxon>
    </lineage>
</organism>
<dbReference type="PANTHER" id="PTHR47481">
    <property type="match status" value="1"/>
</dbReference>
<dbReference type="Pfam" id="PF14223">
    <property type="entry name" value="Retrotran_gag_2"/>
    <property type="match status" value="1"/>
</dbReference>
<dbReference type="PANTHER" id="PTHR47481:SF30">
    <property type="entry name" value="CCHC-TYPE DOMAIN-CONTAINING PROTEIN"/>
    <property type="match status" value="1"/>
</dbReference>
<protein>
    <submittedName>
        <fullName evidence="1">Uncharacterized protein</fullName>
    </submittedName>
</protein>
<proteinExistence type="predicted"/>
<dbReference type="AlphaFoldDB" id="A0AAD4WGI9"/>
<keyword evidence="2" id="KW-1185">Reference proteome</keyword>
<dbReference type="EMBL" id="JAJFAZ020000002">
    <property type="protein sequence ID" value="KAI5342673.1"/>
    <property type="molecule type" value="Genomic_DNA"/>
</dbReference>
<name>A0AAD4WGI9_PRUDU</name>